<dbReference type="EMBL" id="JAWCTQ010000010">
    <property type="protein sequence ID" value="MDT9682630.1"/>
    <property type="molecule type" value="Genomic_DNA"/>
</dbReference>
<gene>
    <name evidence="2" type="ORF">RND61_11200</name>
</gene>
<reference evidence="2 3" key="1">
    <citation type="submission" date="2023-09" db="EMBL/GenBank/DDBJ databases">
        <title>Streptomyces sp. nov.: A antagonism against Alternaria gaisen Producing Streptochlin, Isolated from Tamarix root soil.</title>
        <authorList>
            <person name="Chen Y."/>
        </authorList>
    </citation>
    <scope>NUCLEOTIDE SEQUENCE [LARGE SCALE GENOMIC DNA]</scope>
    <source>
        <strain evidence="2 3">TRM76323</strain>
    </source>
</reference>
<evidence type="ECO:0000256" key="1">
    <source>
        <dbReference type="SAM" id="MobiDB-lite"/>
    </source>
</evidence>
<keyword evidence="3" id="KW-1185">Reference proteome</keyword>
<comment type="caution">
    <text evidence="2">The sequence shown here is derived from an EMBL/GenBank/DDBJ whole genome shotgun (WGS) entry which is preliminary data.</text>
</comment>
<evidence type="ECO:0000313" key="3">
    <source>
        <dbReference type="Proteomes" id="UP001250181"/>
    </source>
</evidence>
<protein>
    <submittedName>
        <fullName evidence="2">Uncharacterized protein</fullName>
    </submittedName>
</protein>
<feature type="region of interest" description="Disordered" evidence="1">
    <location>
        <begin position="1"/>
        <end position="59"/>
    </location>
</feature>
<sequence length="59" mass="6382">MSTQTAAGSGGGTQTPSSPQPISLFRDIQGRVRTCRPARTDRESEDPAAREWHIVLGED</sequence>
<dbReference type="Proteomes" id="UP001250181">
    <property type="component" value="Unassembled WGS sequence"/>
</dbReference>
<proteinExistence type="predicted"/>
<dbReference type="RefSeq" id="WP_315877705.1">
    <property type="nucleotide sequence ID" value="NZ_JAWCTQ010000010.1"/>
</dbReference>
<organism evidence="2 3">
    <name type="scientific">Streptomyces tamarix</name>
    <dbReference type="NCBI Taxonomy" id="3078565"/>
    <lineage>
        <taxon>Bacteria</taxon>
        <taxon>Bacillati</taxon>
        <taxon>Actinomycetota</taxon>
        <taxon>Actinomycetes</taxon>
        <taxon>Kitasatosporales</taxon>
        <taxon>Streptomycetaceae</taxon>
        <taxon>Streptomyces</taxon>
    </lineage>
</organism>
<name>A0ABU3QIP0_9ACTN</name>
<accession>A0ABU3QIP0</accession>
<feature type="compositionally biased region" description="Basic and acidic residues" evidence="1">
    <location>
        <begin position="38"/>
        <end position="53"/>
    </location>
</feature>
<evidence type="ECO:0000313" key="2">
    <source>
        <dbReference type="EMBL" id="MDT9682630.1"/>
    </source>
</evidence>